<dbReference type="PANTHER" id="PTHR45270:SF4">
    <property type="entry name" value="CHAPERONE DNAJ-DOMAIN SUPERFAMILY PROTEIN"/>
    <property type="match status" value="1"/>
</dbReference>
<reference evidence="3 4" key="1">
    <citation type="submission" date="2019-07" db="EMBL/GenBank/DDBJ databases">
        <title>Genomics analysis of Aphanomyces spp. identifies a new class of oomycete effector associated with host adaptation.</title>
        <authorList>
            <person name="Gaulin E."/>
        </authorList>
    </citation>
    <scope>NUCLEOTIDE SEQUENCE [LARGE SCALE GENOMIC DNA]</scope>
    <source>
        <strain evidence="3 4">ATCC 201684</strain>
    </source>
</reference>
<dbReference type="AlphaFoldDB" id="A0A6G0XN85"/>
<name>A0A6G0XN85_9STRA</name>
<gene>
    <name evidence="3" type="ORF">Ae201684_003048</name>
</gene>
<dbReference type="PANTHER" id="PTHR45270">
    <property type="entry name" value="OS03G0832900 PROTEIN"/>
    <property type="match status" value="1"/>
</dbReference>
<feature type="region of interest" description="Disordered" evidence="1">
    <location>
        <begin position="225"/>
        <end position="252"/>
    </location>
</feature>
<dbReference type="VEuPathDB" id="FungiDB:AeMF1_000948"/>
<dbReference type="Proteomes" id="UP000481153">
    <property type="component" value="Unassembled WGS sequence"/>
</dbReference>
<keyword evidence="4" id="KW-1185">Reference proteome</keyword>
<evidence type="ECO:0000256" key="1">
    <source>
        <dbReference type="SAM" id="MobiDB-lite"/>
    </source>
</evidence>
<dbReference type="SMART" id="SM00271">
    <property type="entry name" value="DnaJ"/>
    <property type="match status" value="1"/>
</dbReference>
<comment type="caution">
    <text evidence="3">The sequence shown here is derived from an EMBL/GenBank/DDBJ whole genome shotgun (WGS) entry which is preliminary data.</text>
</comment>
<evidence type="ECO:0000313" key="3">
    <source>
        <dbReference type="EMBL" id="KAF0741857.1"/>
    </source>
</evidence>
<feature type="region of interest" description="Disordered" evidence="1">
    <location>
        <begin position="176"/>
        <end position="204"/>
    </location>
</feature>
<dbReference type="InterPro" id="IPR001623">
    <property type="entry name" value="DnaJ_domain"/>
</dbReference>
<proteinExistence type="predicted"/>
<organism evidence="3 4">
    <name type="scientific">Aphanomyces euteiches</name>
    <dbReference type="NCBI Taxonomy" id="100861"/>
    <lineage>
        <taxon>Eukaryota</taxon>
        <taxon>Sar</taxon>
        <taxon>Stramenopiles</taxon>
        <taxon>Oomycota</taxon>
        <taxon>Saprolegniomycetes</taxon>
        <taxon>Saprolegniales</taxon>
        <taxon>Verrucalvaceae</taxon>
        <taxon>Aphanomyces</taxon>
    </lineage>
</organism>
<protein>
    <recommendedName>
        <fullName evidence="2">J domain-containing protein</fullName>
    </recommendedName>
</protein>
<feature type="region of interest" description="Disordered" evidence="1">
    <location>
        <begin position="79"/>
        <end position="112"/>
    </location>
</feature>
<dbReference type="PROSITE" id="PS50076">
    <property type="entry name" value="DNAJ_2"/>
    <property type="match status" value="1"/>
</dbReference>
<evidence type="ECO:0000259" key="2">
    <source>
        <dbReference type="PROSITE" id="PS50076"/>
    </source>
</evidence>
<dbReference type="Gene3D" id="1.10.287.110">
    <property type="entry name" value="DnaJ domain"/>
    <property type="match status" value="1"/>
</dbReference>
<evidence type="ECO:0000313" key="4">
    <source>
        <dbReference type="Proteomes" id="UP000481153"/>
    </source>
</evidence>
<dbReference type="EMBL" id="VJMJ01000034">
    <property type="protein sequence ID" value="KAF0741857.1"/>
    <property type="molecule type" value="Genomic_DNA"/>
</dbReference>
<sequence length="252" mass="28716">MSEVDRILAAPNHFFVLGFDTIEYVELAAVRKQYKALARLVHPDKCSEQGAEDAFKKLSVAYECLADEGLQCNYLAKVTGSKKRPRPTESSKKSKHQKHHQSPPSRPTRPRTADEIYADFLREEERQAEAEFLKRGFERNYDTNSYDKRPPSPPPVHSEDFIDEVLASGLENKQAKWSQFAQPQRHNQAQPSQPPQPSHPTAPRTESACCLVCRRKFLSHAHLERHEKDSKLHAENLAKAADRPSTDLDHKA</sequence>
<dbReference type="InterPro" id="IPR036869">
    <property type="entry name" value="J_dom_sf"/>
</dbReference>
<dbReference type="SUPFAM" id="SSF46565">
    <property type="entry name" value="Chaperone J-domain"/>
    <property type="match status" value="1"/>
</dbReference>
<feature type="compositionally biased region" description="Polar residues" evidence="1">
    <location>
        <begin position="176"/>
        <end position="187"/>
    </location>
</feature>
<feature type="domain" description="J" evidence="2">
    <location>
        <begin position="12"/>
        <end position="70"/>
    </location>
</feature>
<dbReference type="Pfam" id="PF00226">
    <property type="entry name" value="DnaJ"/>
    <property type="match status" value="1"/>
</dbReference>
<dbReference type="CDD" id="cd06257">
    <property type="entry name" value="DnaJ"/>
    <property type="match status" value="1"/>
</dbReference>
<accession>A0A6G0XN85</accession>